<evidence type="ECO:0000313" key="2">
    <source>
        <dbReference type="Proteomes" id="UP000054011"/>
    </source>
</evidence>
<gene>
    <name evidence="1" type="ORF">ATE80_24730</name>
</gene>
<dbReference type="AlphaFoldDB" id="A0A100Y1Z3"/>
<dbReference type="STRING" id="936756.ATE80_24730"/>
<reference evidence="1 2" key="1">
    <citation type="submission" date="2015-11" db="EMBL/GenBank/DDBJ databases">
        <title>Genome-wide analysis reveals the secondary metabolome in Streptomyces kanasensis ZX01.</title>
        <authorList>
            <person name="Zhang G."/>
            <person name="Han L."/>
            <person name="Feng J."/>
            <person name="Zhang X."/>
        </authorList>
    </citation>
    <scope>NUCLEOTIDE SEQUENCE [LARGE SCALE GENOMIC DNA]</scope>
    <source>
        <strain evidence="1 2">ZX01</strain>
    </source>
</reference>
<comment type="caution">
    <text evidence="1">The sequence shown here is derived from an EMBL/GenBank/DDBJ whole genome shotgun (WGS) entry which is preliminary data.</text>
</comment>
<evidence type="ECO:0000313" key="1">
    <source>
        <dbReference type="EMBL" id="KUH36239.1"/>
    </source>
</evidence>
<dbReference type="RefSeq" id="WP_058944477.1">
    <property type="nucleotide sequence ID" value="NZ_LNSV01000086.1"/>
</dbReference>
<keyword evidence="2" id="KW-1185">Reference proteome</keyword>
<dbReference type="Proteomes" id="UP000054011">
    <property type="component" value="Unassembled WGS sequence"/>
</dbReference>
<proteinExistence type="predicted"/>
<name>A0A100Y1Z3_9ACTN</name>
<organism evidence="1 2">
    <name type="scientific">Streptomyces kanasensis</name>
    <dbReference type="NCBI Taxonomy" id="936756"/>
    <lineage>
        <taxon>Bacteria</taxon>
        <taxon>Bacillati</taxon>
        <taxon>Actinomycetota</taxon>
        <taxon>Actinomycetes</taxon>
        <taxon>Kitasatosporales</taxon>
        <taxon>Streptomycetaceae</taxon>
        <taxon>Streptomyces</taxon>
    </lineage>
</organism>
<protein>
    <submittedName>
        <fullName evidence="1">Uncharacterized protein</fullName>
    </submittedName>
</protein>
<dbReference type="EMBL" id="LNSV01000086">
    <property type="protein sequence ID" value="KUH36239.1"/>
    <property type="molecule type" value="Genomic_DNA"/>
</dbReference>
<sequence>MTAELVVSPSDQHVRASLAEAPAWSAYAADLRRLLNVVIEECGADRLEVSELLVSEPLPDRYWRLRNGMQANPAEAIDLAERMAAGFGPYCRLITPGRLRVESGWDGAIHLSMDPAVANSLTGLAGDNLSLEWRSSEPDPEEEPRLVDDVVDDEFWGLVRAAADGLVLLCERWAHGAYGCRWFRVTAGNVAEVAQAVRPRSLLCVVANPDLRLDAGLLDEDFTAFEAPLTPGQLIYRAHPGGADSLAEVTGRGSSFMLADVVLAGWCAVVPDSDGVVRAVWESPGEG</sequence>
<accession>A0A100Y1Z3</accession>